<keyword evidence="5 8" id="KW-0648">Protein biosynthesis</keyword>
<evidence type="ECO:0000256" key="5">
    <source>
        <dbReference type="ARBA" id="ARBA00022917"/>
    </source>
</evidence>
<dbReference type="SUPFAM" id="SSF50447">
    <property type="entry name" value="Translation proteins"/>
    <property type="match status" value="2"/>
</dbReference>
<dbReference type="GO" id="GO:0005737">
    <property type="term" value="C:cytoplasm"/>
    <property type="evidence" value="ECO:0007669"/>
    <property type="project" value="UniProtKB-UniRule"/>
</dbReference>
<evidence type="ECO:0000256" key="1">
    <source>
        <dbReference type="ARBA" id="ARBA00007733"/>
    </source>
</evidence>
<dbReference type="InterPro" id="IPR027417">
    <property type="entry name" value="P-loop_NTPase"/>
</dbReference>
<dbReference type="InterPro" id="IPR005225">
    <property type="entry name" value="Small_GTP-bd"/>
</dbReference>
<dbReference type="GO" id="GO:0003743">
    <property type="term" value="F:translation initiation factor activity"/>
    <property type="evidence" value="ECO:0007669"/>
    <property type="project" value="UniProtKB-UniRule"/>
</dbReference>
<evidence type="ECO:0000256" key="4">
    <source>
        <dbReference type="ARBA" id="ARBA00022741"/>
    </source>
</evidence>
<feature type="domain" description="Tr-type G" evidence="9">
    <location>
        <begin position="5"/>
        <end position="179"/>
    </location>
</feature>
<evidence type="ECO:0000256" key="8">
    <source>
        <dbReference type="RuleBase" id="RU000644"/>
    </source>
</evidence>
<dbReference type="Pfam" id="PF22042">
    <property type="entry name" value="EF-G_D2"/>
    <property type="match status" value="1"/>
</dbReference>
<dbReference type="Gene3D" id="2.40.30.10">
    <property type="entry name" value="Translation factors"/>
    <property type="match status" value="2"/>
</dbReference>
<dbReference type="NCBIfam" id="TIGR00487">
    <property type="entry name" value="IF-2"/>
    <property type="match status" value="1"/>
</dbReference>
<accession>A0A2H0DXS0</accession>
<keyword evidence="6" id="KW-0342">GTP-binding</keyword>
<sequence length="501" mass="55336">MSEIERAPVIVVMGHIDHGKSRFLDYVRKSNVVAKEAGGITQHISAYQAKVELKDGREKKITFLDTPGHAAFSKMRTRGCNMADIAILMVSAEEGVKAQTLEALKSVRECKIPFIVAINKIDKPGANLEATKNSLLQNEVYLEGLGGDIPYLPISAETGEGVQELLETIILMAELEELKGDEKKPAEGFILEANMDSKRGVSASLVIKNGYLKLGMFVVQSSSFAPVRIMEDFLGKPIKEARFSDPVKITGWNKLPEVGKAFQTYKNKKEAMAAMEENKSSKKEKTTDDNISLAELSDKGYEIIPVIIKADTKGSVEAITEEVQKIDVEKVFVRIIKAKTGNITENDIKTAGSIQNTIVLGFNTKEERGVKTLALRLGVEIKIFDIIYKLTEWLDEEVKKRKPKIKTEEIGGKARVLKIFSRVKDKQVLGGEVFEGKISKGDKVKIWRRGEEIGIGNIVELQSGKMPAPSINEGSQFGAKINSAVEIAERDNIESVKIVEK</sequence>
<dbReference type="InterPro" id="IPR000178">
    <property type="entry name" value="TF_IF2_bacterial-like"/>
</dbReference>
<dbReference type="InterPro" id="IPR053905">
    <property type="entry name" value="EF-G-like_DII"/>
</dbReference>
<dbReference type="NCBIfam" id="TIGR00231">
    <property type="entry name" value="small_GTP"/>
    <property type="match status" value="1"/>
</dbReference>
<dbReference type="FunFam" id="3.40.50.10050:FF:000001">
    <property type="entry name" value="Translation initiation factor IF-2"/>
    <property type="match status" value="1"/>
</dbReference>
<dbReference type="EMBL" id="PCTS01000022">
    <property type="protein sequence ID" value="PIP86509.1"/>
    <property type="molecule type" value="Genomic_DNA"/>
</dbReference>
<dbReference type="InterPro" id="IPR023115">
    <property type="entry name" value="TIF_IF2_dom3"/>
</dbReference>
<dbReference type="PROSITE" id="PS51722">
    <property type="entry name" value="G_TR_2"/>
    <property type="match status" value="1"/>
</dbReference>
<dbReference type="PANTHER" id="PTHR43381">
    <property type="entry name" value="TRANSLATION INITIATION FACTOR IF-2-RELATED"/>
    <property type="match status" value="1"/>
</dbReference>
<dbReference type="InterPro" id="IPR015760">
    <property type="entry name" value="TIF_IF2"/>
</dbReference>
<dbReference type="SUPFAM" id="SSF52156">
    <property type="entry name" value="Initiation factor IF2/eIF5b, domain 3"/>
    <property type="match status" value="1"/>
</dbReference>
<proteinExistence type="inferred from homology"/>
<comment type="function">
    <text evidence="8">One of the essential components for the initiation of protein synthesis. Protects formylmethionyl-tRNA from spontaneous hydrolysis and promotes its binding to the 30S ribosomal subunits. Also involved in the hydrolysis of GTP during the formation of the 70S ribosomal complex.</text>
</comment>
<evidence type="ECO:0000256" key="2">
    <source>
        <dbReference type="ARBA" id="ARBA00020675"/>
    </source>
</evidence>
<dbReference type="InterPro" id="IPR009000">
    <property type="entry name" value="Transl_B-barrel_sf"/>
</dbReference>
<dbReference type="CDD" id="cd01887">
    <property type="entry name" value="IF2_eIF5B"/>
    <property type="match status" value="1"/>
</dbReference>
<dbReference type="GO" id="GO:0003924">
    <property type="term" value="F:GTPase activity"/>
    <property type="evidence" value="ECO:0007669"/>
    <property type="project" value="InterPro"/>
</dbReference>
<evidence type="ECO:0000259" key="9">
    <source>
        <dbReference type="PROSITE" id="PS51722"/>
    </source>
</evidence>
<dbReference type="Gene3D" id="3.40.50.10050">
    <property type="entry name" value="Translation initiation factor IF- 2, domain 3"/>
    <property type="match status" value="1"/>
</dbReference>
<protein>
    <recommendedName>
        <fullName evidence="2 7">Translation initiation factor IF-2</fullName>
    </recommendedName>
</protein>
<name>A0A2H0DXS0_9BACT</name>
<dbReference type="AlphaFoldDB" id="A0A2H0DXS0"/>
<reference evidence="10 11" key="1">
    <citation type="submission" date="2017-09" db="EMBL/GenBank/DDBJ databases">
        <title>Depth-based differentiation of microbial function through sediment-hosted aquifers and enrichment of novel symbionts in the deep terrestrial subsurface.</title>
        <authorList>
            <person name="Probst A.J."/>
            <person name="Ladd B."/>
            <person name="Jarett J.K."/>
            <person name="Geller-Mcgrath D.E."/>
            <person name="Sieber C.M."/>
            <person name="Emerson J.B."/>
            <person name="Anantharaman K."/>
            <person name="Thomas B.C."/>
            <person name="Malmstrom R."/>
            <person name="Stieglmeier M."/>
            <person name="Klingl A."/>
            <person name="Woyke T."/>
            <person name="Ryan C.M."/>
            <person name="Banfield J.F."/>
        </authorList>
    </citation>
    <scope>NUCLEOTIDE SEQUENCE [LARGE SCALE GENOMIC DNA]</scope>
    <source>
        <strain evidence="10">CG22_combo_CG10-13_8_21_14_all_43_18</strain>
    </source>
</reference>
<organism evidence="10 11">
    <name type="scientific">Candidatus Campbellbacteria bacterium CG22_combo_CG10-13_8_21_14_all_43_18</name>
    <dbReference type="NCBI Taxonomy" id="1974530"/>
    <lineage>
        <taxon>Bacteria</taxon>
        <taxon>Candidatus Campbelliibacteriota</taxon>
    </lineage>
</organism>
<evidence type="ECO:0000313" key="11">
    <source>
        <dbReference type="Proteomes" id="UP000231276"/>
    </source>
</evidence>
<dbReference type="Pfam" id="PF00009">
    <property type="entry name" value="GTP_EFTU"/>
    <property type="match status" value="1"/>
</dbReference>
<dbReference type="SUPFAM" id="SSF52540">
    <property type="entry name" value="P-loop containing nucleoside triphosphate hydrolases"/>
    <property type="match status" value="1"/>
</dbReference>
<evidence type="ECO:0000256" key="3">
    <source>
        <dbReference type="ARBA" id="ARBA00022540"/>
    </source>
</evidence>
<gene>
    <name evidence="10" type="primary">infB</name>
    <name evidence="10" type="ORF">COW82_01685</name>
</gene>
<dbReference type="InterPro" id="IPR036925">
    <property type="entry name" value="TIF_IF2_dom3_sf"/>
</dbReference>
<dbReference type="PANTHER" id="PTHR43381:SF5">
    <property type="entry name" value="TR-TYPE G DOMAIN-CONTAINING PROTEIN"/>
    <property type="match status" value="1"/>
</dbReference>
<comment type="caution">
    <text evidence="10">The sequence shown here is derived from an EMBL/GenBank/DDBJ whole genome shotgun (WGS) entry which is preliminary data.</text>
</comment>
<dbReference type="FunFam" id="3.40.50.300:FF:000019">
    <property type="entry name" value="Translation initiation factor IF-2"/>
    <property type="match status" value="1"/>
</dbReference>
<dbReference type="PRINTS" id="PR00315">
    <property type="entry name" value="ELONGATNFCT"/>
</dbReference>
<dbReference type="InterPro" id="IPR000795">
    <property type="entry name" value="T_Tr_GTP-bd_dom"/>
</dbReference>
<evidence type="ECO:0000256" key="6">
    <source>
        <dbReference type="ARBA" id="ARBA00023134"/>
    </source>
</evidence>
<evidence type="ECO:0000256" key="7">
    <source>
        <dbReference type="NCBIfam" id="TIGR00487"/>
    </source>
</evidence>
<keyword evidence="3 8" id="KW-0396">Initiation factor</keyword>
<keyword evidence="4" id="KW-0547">Nucleotide-binding</keyword>
<dbReference type="Pfam" id="PF11987">
    <property type="entry name" value="IF-2"/>
    <property type="match status" value="1"/>
</dbReference>
<dbReference type="Proteomes" id="UP000231276">
    <property type="component" value="Unassembled WGS sequence"/>
</dbReference>
<dbReference type="Gene3D" id="3.40.50.300">
    <property type="entry name" value="P-loop containing nucleotide triphosphate hydrolases"/>
    <property type="match status" value="1"/>
</dbReference>
<dbReference type="GO" id="GO:0005525">
    <property type="term" value="F:GTP binding"/>
    <property type="evidence" value="ECO:0007669"/>
    <property type="project" value="UniProtKB-KW"/>
</dbReference>
<evidence type="ECO:0000313" key="10">
    <source>
        <dbReference type="EMBL" id="PIP86509.1"/>
    </source>
</evidence>
<comment type="similarity">
    <text evidence="1 8">Belongs to the TRAFAC class translation factor GTPase superfamily. Classic translation factor GTPase family. IF-2 subfamily.</text>
</comment>